<comment type="caution">
    <text evidence="2">The sequence shown here is derived from an EMBL/GenBank/DDBJ whole genome shotgun (WGS) entry which is preliminary data.</text>
</comment>
<sequence length="206" mass="23155">MNTGNNSANFLRPPIPPAWLNFQPRENVLEQTNETMPDVPTNPRRKDSGNSESSGDNNNNVKRRISNGRRLKRPSNECTRSLNSQPLERTKSLNSQPLERTRSISQPLERTRSSDQHLKRARAGVQLLSSRRSSLCDGSTILAHNRQSSSISMGFHLESGGDAAYHIRQSPYGCSSPDSDDAASVTYFVYHLSYYSSSPHYQEFLK</sequence>
<feature type="compositionally biased region" description="Basic residues" evidence="1">
    <location>
        <begin position="61"/>
        <end position="73"/>
    </location>
</feature>
<reference evidence="2 3" key="2">
    <citation type="submission" date="2017-10" db="EMBL/GenBank/DDBJ databases">
        <title>Extensive intraspecific genome diversity in a model arbuscular mycorrhizal fungus.</title>
        <authorList>
            <person name="Chen E.C.H."/>
            <person name="Morin E."/>
            <person name="Baudet D."/>
            <person name="Noel J."/>
            <person name="Ndikumana S."/>
            <person name="Charron P."/>
            <person name="St-Onge C."/>
            <person name="Giorgi J."/>
            <person name="Grigoriev I.V."/>
            <person name="Roux C."/>
            <person name="Martin F.M."/>
            <person name="Corradi N."/>
        </authorList>
    </citation>
    <scope>NUCLEOTIDE SEQUENCE [LARGE SCALE GENOMIC DNA]</scope>
    <source>
        <strain evidence="2 3">C2</strain>
    </source>
</reference>
<evidence type="ECO:0000313" key="2">
    <source>
        <dbReference type="EMBL" id="PKK74631.1"/>
    </source>
</evidence>
<dbReference type="VEuPathDB" id="FungiDB:RhiirA1_539623"/>
<feature type="compositionally biased region" description="Low complexity" evidence="1">
    <location>
        <begin position="50"/>
        <end position="60"/>
    </location>
</feature>
<accession>A0A2N1NL92</accession>
<evidence type="ECO:0000313" key="3">
    <source>
        <dbReference type="Proteomes" id="UP000233469"/>
    </source>
</evidence>
<feature type="region of interest" description="Disordered" evidence="1">
    <location>
        <begin position="32"/>
        <end position="118"/>
    </location>
</feature>
<dbReference type="AlphaFoldDB" id="A0A2N1NL92"/>
<protein>
    <submittedName>
        <fullName evidence="2">Uncharacterized protein</fullName>
    </submittedName>
</protein>
<dbReference type="VEuPathDB" id="FungiDB:FUN_009967"/>
<feature type="compositionally biased region" description="Polar residues" evidence="1">
    <location>
        <begin position="76"/>
        <end position="108"/>
    </location>
</feature>
<feature type="compositionally biased region" description="Basic and acidic residues" evidence="1">
    <location>
        <begin position="109"/>
        <end position="118"/>
    </location>
</feature>
<reference evidence="2 3" key="1">
    <citation type="submission" date="2016-04" db="EMBL/GenBank/DDBJ databases">
        <title>Genome analyses suggest a sexual origin of heterokaryosis in a supposedly ancient asexual fungus.</title>
        <authorList>
            <person name="Ropars J."/>
            <person name="Sedzielewska K."/>
            <person name="Noel J."/>
            <person name="Charron P."/>
            <person name="Farinelli L."/>
            <person name="Marton T."/>
            <person name="Kruger M."/>
            <person name="Pelin A."/>
            <person name="Brachmann A."/>
            <person name="Corradi N."/>
        </authorList>
    </citation>
    <scope>NUCLEOTIDE SEQUENCE [LARGE SCALE GENOMIC DNA]</scope>
    <source>
        <strain evidence="2 3">C2</strain>
    </source>
</reference>
<name>A0A2N1NL92_9GLOM</name>
<dbReference type="Proteomes" id="UP000233469">
    <property type="component" value="Unassembled WGS sequence"/>
</dbReference>
<proteinExistence type="predicted"/>
<dbReference type="EMBL" id="LLXL01000292">
    <property type="protein sequence ID" value="PKK74631.1"/>
    <property type="molecule type" value="Genomic_DNA"/>
</dbReference>
<organism evidence="2 3">
    <name type="scientific">Rhizophagus irregularis</name>
    <dbReference type="NCBI Taxonomy" id="588596"/>
    <lineage>
        <taxon>Eukaryota</taxon>
        <taxon>Fungi</taxon>
        <taxon>Fungi incertae sedis</taxon>
        <taxon>Mucoromycota</taxon>
        <taxon>Glomeromycotina</taxon>
        <taxon>Glomeromycetes</taxon>
        <taxon>Glomerales</taxon>
        <taxon>Glomeraceae</taxon>
        <taxon>Rhizophagus</taxon>
    </lineage>
</organism>
<evidence type="ECO:0000256" key="1">
    <source>
        <dbReference type="SAM" id="MobiDB-lite"/>
    </source>
</evidence>
<gene>
    <name evidence="2" type="ORF">RhiirC2_774559</name>
</gene>